<feature type="compositionally biased region" description="Basic and acidic residues" evidence="1">
    <location>
        <begin position="67"/>
        <end position="80"/>
    </location>
</feature>
<sequence>MFKLSDQQDLTTENTDLHDRFYKQALRCVCRFTFVGCSPSLDSKTSSENVEPNDPATKKTKIYSSFDESKNTESEAKTEEENQQPEDQPALVS</sequence>
<keyword evidence="3" id="KW-1185">Reference proteome</keyword>
<dbReference type="Proteomes" id="UP001152759">
    <property type="component" value="Chromosome 7"/>
</dbReference>
<proteinExistence type="predicted"/>
<dbReference type="AlphaFoldDB" id="A0A9P0AJE9"/>
<name>A0A9P0AJE9_BEMTA</name>
<feature type="region of interest" description="Disordered" evidence="1">
    <location>
        <begin position="39"/>
        <end position="93"/>
    </location>
</feature>
<feature type="compositionally biased region" description="Polar residues" evidence="1">
    <location>
        <begin position="40"/>
        <end position="50"/>
    </location>
</feature>
<gene>
    <name evidence="2" type="ORF">BEMITA_LOCUS11511</name>
</gene>
<evidence type="ECO:0000313" key="2">
    <source>
        <dbReference type="EMBL" id="CAH0393064.1"/>
    </source>
</evidence>
<evidence type="ECO:0000256" key="1">
    <source>
        <dbReference type="SAM" id="MobiDB-lite"/>
    </source>
</evidence>
<protein>
    <submittedName>
        <fullName evidence="2">Uncharacterized protein</fullName>
    </submittedName>
</protein>
<reference evidence="2" key="1">
    <citation type="submission" date="2021-12" db="EMBL/GenBank/DDBJ databases">
        <authorList>
            <person name="King R."/>
        </authorList>
    </citation>
    <scope>NUCLEOTIDE SEQUENCE</scope>
</reference>
<evidence type="ECO:0000313" key="3">
    <source>
        <dbReference type="Proteomes" id="UP001152759"/>
    </source>
</evidence>
<accession>A0A9P0AJE9</accession>
<dbReference type="EMBL" id="OU963868">
    <property type="protein sequence ID" value="CAH0393064.1"/>
    <property type="molecule type" value="Genomic_DNA"/>
</dbReference>
<organism evidence="2 3">
    <name type="scientific">Bemisia tabaci</name>
    <name type="common">Sweetpotato whitefly</name>
    <name type="synonym">Aleurodes tabaci</name>
    <dbReference type="NCBI Taxonomy" id="7038"/>
    <lineage>
        <taxon>Eukaryota</taxon>
        <taxon>Metazoa</taxon>
        <taxon>Ecdysozoa</taxon>
        <taxon>Arthropoda</taxon>
        <taxon>Hexapoda</taxon>
        <taxon>Insecta</taxon>
        <taxon>Pterygota</taxon>
        <taxon>Neoptera</taxon>
        <taxon>Paraneoptera</taxon>
        <taxon>Hemiptera</taxon>
        <taxon>Sternorrhyncha</taxon>
        <taxon>Aleyrodoidea</taxon>
        <taxon>Aleyrodidae</taxon>
        <taxon>Aleyrodinae</taxon>
        <taxon>Bemisia</taxon>
    </lineage>
</organism>